<dbReference type="Pfam" id="PF00067">
    <property type="entry name" value="p450"/>
    <property type="match status" value="1"/>
</dbReference>
<comment type="similarity">
    <text evidence="1 7">Belongs to the cytochrome P450 family.</text>
</comment>
<dbReference type="AlphaFoldDB" id="A0A2P8IBH2"/>
<comment type="caution">
    <text evidence="9">The sequence shown here is derived from an EMBL/GenBank/DDBJ whole genome shotgun (WGS) entry which is preliminary data.</text>
</comment>
<keyword evidence="5 7" id="KW-0408">Iron</keyword>
<dbReference type="PANTHER" id="PTHR46696:SF1">
    <property type="entry name" value="CYTOCHROME P450 YJIB-RELATED"/>
    <property type="match status" value="1"/>
</dbReference>
<dbReference type="PANTHER" id="PTHR46696">
    <property type="entry name" value="P450, PUTATIVE (EUROFUNG)-RELATED"/>
    <property type="match status" value="1"/>
</dbReference>
<dbReference type="OrthoDB" id="3664945at2"/>
<evidence type="ECO:0000256" key="5">
    <source>
        <dbReference type="ARBA" id="ARBA00023004"/>
    </source>
</evidence>
<evidence type="ECO:0000313" key="9">
    <source>
        <dbReference type="EMBL" id="PSL55810.1"/>
    </source>
</evidence>
<evidence type="ECO:0000313" key="10">
    <source>
        <dbReference type="Proteomes" id="UP000241118"/>
    </source>
</evidence>
<keyword evidence="10" id="KW-1185">Reference proteome</keyword>
<evidence type="ECO:0000256" key="8">
    <source>
        <dbReference type="SAM" id="MobiDB-lite"/>
    </source>
</evidence>
<dbReference type="GO" id="GO:0004497">
    <property type="term" value="F:monooxygenase activity"/>
    <property type="evidence" value="ECO:0007669"/>
    <property type="project" value="UniProtKB-KW"/>
</dbReference>
<dbReference type="FunFam" id="1.10.630.10:FF:000018">
    <property type="entry name" value="Cytochrome P450 monooxygenase"/>
    <property type="match status" value="1"/>
</dbReference>
<accession>A0A2P8IBH2</accession>
<dbReference type="PRINTS" id="PR00385">
    <property type="entry name" value="P450"/>
</dbReference>
<dbReference type="GO" id="GO:0016705">
    <property type="term" value="F:oxidoreductase activity, acting on paired donors, with incorporation or reduction of molecular oxygen"/>
    <property type="evidence" value="ECO:0007669"/>
    <property type="project" value="InterPro"/>
</dbReference>
<dbReference type="InterPro" id="IPR002397">
    <property type="entry name" value="Cyt_P450_B"/>
</dbReference>
<keyword evidence="6 7" id="KW-0503">Monooxygenase</keyword>
<evidence type="ECO:0000256" key="2">
    <source>
        <dbReference type="ARBA" id="ARBA00022617"/>
    </source>
</evidence>
<dbReference type="GO" id="GO:0005506">
    <property type="term" value="F:iron ion binding"/>
    <property type="evidence" value="ECO:0007669"/>
    <property type="project" value="InterPro"/>
</dbReference>
<evidence type="ECO:0000256" key="4">
    <source>
        <dbReference type="ARBA" id="ARBA00023002"/>
    </source>
</evidence>
<feature type="region of interest" description="Disordered" evidence="8">
    <location>
        <begin position="1"/>
        <end position="23"/>
    </location>
</feature>
<dbReference type="InterPro" id="IPR001128">
    <property type="entry name" value="Cyt_P450"/>
</dbReference>
<dbReference type="EMBL" id="PYAX01000004">
    <property type="protein sequence ID" value="PSL55810.1"/>
    <property type="molecule type" value="Genomic_DNA"/>
</dbReference>
<dbReference type="PRINTS" id="PR00359">
    <property type="entry name" value="BP450"/>
</dbReference>
<dbReference type="Proteomes" id="UP000241118">
    <property type="component" value="Unassembled WGS sequence"/>
</dbReference>
<evidence type="ECO:0000256" key="1">
    <source>
        <dbReference type="ARBA" id="ARBA00010617"/>
    </source>
</evidence>
<keyword evidence="3 7" id="KW-0479">Metal-binding</keyword>
<dbReference type="CDD" id="cd11030">
    <property type="entry name" value="CYP105-like"/>
    <property type="match status" value="1"/>
</dbReference>
<reference evidence="9 10" key="1">
    <citation type="submission" date="2018-03" db="EMBL/GenBank/DDBJ databases">
        <title>Genomic Encyclopedia of Type Strains, Phase III (KMG-III): the genomes of soil and plant-associated and newly described type strains.</title>
        <authorList>
            <person name="Whitman W."/>
        </authorList>
    </citation>
    <scope>NUCLEOTIDE SEQUENCE [LARGE SCALE GENOMIC DNA]</scope>
    <source>
        <strain evidence="9 10">CGMCC 4.7097</strain>
    </source>
</reference>
<name>A0A2P8IBH2_SACCR</name>
<organism evidence="9 10">
    <name type="scientific">Saccharothrix carnea</name>
    <dbReference type="NCBI Taxonomy" id="1280637"/>
    <lineage>
        <taxon>Bacteria</taxon>
        <taxon>Bacillati</taxon>
        <taxon>Actinomycetota</taxon>
        <taxon>Actinomycetes</taxon>
        <taxon>Pseudonocardiales</taxon>
        <taxon>Pseudonocardiaceae</taxon>
        <taxon>Saccharothrix</taxon>
    </lineage>
</organism>
<evidence type="ECO:0000256" key="7">
    <source>
        <dbReference type="RuleBase" id="RU000461"/>
    </source>
</evidence>
<gene>
    <name evidence="9" type="ORF">B0I31_104101</name>
</gene>
<dbReference type="InterPro" id="IPR017972">
    <property type="entry name" value="Cyt_P450_CS"/>
</dbReference>
<dbReference type="GO" id="GO:0020037">
    <property type="term" value="F:heme binding"/>
    <property type="evidence" value="ECO:0007669"/>
    <property type="project" value="InterPro"/>
</dbReference>
<dbReference type="Gene3D" id="1.10.630.10">
    <property type="entry name" value="Cytochrome P450"/>
    <property type="match status" value="1"/>
</dbReference>
<proteinExistence type="inferred from homology"/>
<dbReference type="SUPFAM" id="SSF48264">
    <property type="entry name" value="Cytochrome P450"/>
    <property type="match status" value="1"/>
</dbReference>
<sequence length="399" mass="43161">MTEPVSMPHNDRAAGCPFRPGPRLVESHGDPVLPRVPVPTSQLGAIDAVLITRDDDARAVLSDPRYEVGFAFDPHTTGPRSVMNQPGVLLNYDGDEHTRYRRMQAGAFTMKRVRSLSGVIEKIVTEHLDAVEEAGPGVDLIAAFAEPLPLIVICELLGAPQEDRAAILERSSIASSVDTTLEVQQDNFAAMIDYMAELVAAHRREPGDNILGDLVRHHGAELSDDELVGMGLEILVAGHGTLSGMIGTSVLALLAHPEQLAVLRDDESAAGGAVEELFRFLAVAPPLIRRANTDLSVGGGQWIRAGECVVVSSLMANQGADLPTPADELDLRRKPVPHLAFGYGRHQCVGQQLARLELRLALTGLVRRFPDLRLAVPFEDVEYRTGQLVFGVESLPVTW</sequence>
<dbReference type="RefSeq" id="WP_106615547.1">
    <property type="nucleotide sequence ID" value="NZ_PYAX01000004.1"/>
</dbReference>
<keyword evidence="2 7" id="KW-0349">Heme</keyword>
<keyword evidence="4 7" id="KW-0560">Oxidoreductase</keyword>
<dbReference type="InterPro" id="IPR036396">
    <property type="entry name" value="Cyt_P450_sf"/>
</dbReference>
<evidence type="ECO:0000256" key="6">
    <source>
        <dbReference type="ARBA" id="ARBA00023033"/>
    </source>
</evidence>
<dbReference type="PROSITE" id="PS00086">
    <property type="entry name" value="CYTOCHROME_P450"/>
    <property type="match status" value="1"/>
</dbReference>
<evidence type="ECO:0000256" key="3">
    <source>
        <dbReference type="ARBA" id="ARBA00022723"/>
    </source>
</evidence>
<protein>
    <submittedName>
        <fullName evidence="9">Cytochrome P450</fullName>
    </submittedName>
</protein>